<proteinExistence type="predicted"/>
<keyword evidence="1" id="KW-0472">Membrane</keyword>
<protein>
    <submittedName>
        <fullName evidence="2">RCG27106</fullName>
    </submittedName>
</protein>
<keyword evidence="1" id="KW-1133">Transmembrane helix</keyword>
<dbReference type="EMBL" id="CH473949">
    <property type="protein sequence ID" value="EDL78964.1"/>
    <property type="molecule type" value="Genomic_DNA"/>
</dbReference>
<dbReference type="Proteomes" id="UP000234681">
    <property type="component" value="Chromosome 3"/>
</dbReference>
<sequence length="131" mass="14999">MESRGWLLSRDCSRGWGFSSVVEHLPRKRKALGSVPSSEKKKKKNKKKRDCSLSCDNLTSAFLYITFFYPLLSLLVSYLLANCMCRTLKCMQLLKTTTTETKDVDICVFIYLCVQEFGLSICLCYLNVDIV</sequence>
<evidence type="ECO:0000313" key="3">
    <source>
        <dbReference type="Proteomes" id="UP000234681"/>
    </source>
</evidence>
<name>A6HLR3_RAT</name>
<feature type="transmembrane region" description="Helical" evidence="1">
    <location>
        <begin position="106"/>
        <end position="128"/>
    </location>
</feature>
<dbReference type="AlphaFoldDB" id="A6HLR3"/>
<evidence type="ECO:0000313" key="2">
    <source>
        <dbReference type="EMBL" id="EDL78964.1"/>
    </source>
</evidence>
<keyword evidence="1" id="KW-0812">Transmembrane</keyword>
<feature type="transmembrane region" description="Helical" evidence="1">
    <location>
        <begin position="62"/>
        <end position="85"/>
    </location>
</feature>
<accession>A6HLR3</accession>
<evidence type="ECO:0000256" key="1">
    <source>
        <dbReference type="SAM" id="Phobius"/>
    </source>
</evidence>
<organism evidence="2 3">
    <name type="scientific">Rattus norvegicus</name>
    <name type="common">Rat</name>
    <dbReference type="NCBI Taxonomy" id="10116"/>
    <lineage>
        <taxon>Eukaryota</taxon>
        <taxon>Metazoa</taxon>
        <taxon>Chordata</taxon>
        <taxon>Craniata</taxon>
        <taxon>Vertebrata</taxon>
        <taxon>Euteleostomi</taxon>
        <taxon>Mammalia</taxon>
        <taxon>Eutheria</taxon>
        <taxon>Euarchontoglires</taxon>
        <taxon>Glires</taxon>
        <taxon>Rodentia</taxon>
        <taxon>Myomorpha</taxon>
        <taxon>Muroidea</taxon>
        <taxon>Muridae</taxon>
        <taxon>Murinae</taxon>
        <taxon>Rattus</taxon>
    </lineage>
</organism>
<gene>
    <name evidence="2" type="ORF">rCG_27106</name>
</gene>
<reference evidence="3" key="1">
    <citation type="submission" date="2005-09" db="EMBL/GenBank/DDBJ databases">
        <authorList>
            <person name="Mural R.J."/>
            <person name="Li P.W."/>
            <person name="Adams M.D."/>
            <person name="Amanatides P.G."/>
            <person name="Baden-Tillson H."/>
            <person name="Barnstead M."/>
            <person name="Chin S.H."/>
            <person name="Dew I."/>
            <person name="Evans C.A."/>
            <person name="Ferriera S."/>
            <person name="Flanigan M."/>
            <person name="Fosler C."/>
            <person name="Glodek A."/>
            <person name="Gu Z."/>
            <person name="Holt R.A."/>
            <person name="Jennings D."/>
            <person name="Kraft C.L."/>
            <person name="Lu F."/>
            <person name="Nguyen T."/>
            <person name="Nusskern D.R."/>
            <person name="Pfannkoch C.M."/>
            <person name="Sitter C."/>
            <person name="Sutton G.G."/>
            <person name="Venter J.C."/>
            <person name="Wang Z."/>
            <person name="Woodage T."/>
            <person name="Zheng X.H."/>
            <person name="Zhong F."/>
        </authorList>
    </citation>
    <scope>NUCLEOTIDE SEQUENCE [LARGE SCALE GENOMIC DNA]</scope>
    <source>
        <strain>BN</strain>
        <strain evidence="3">Sprague-Dawley</strain>
    </source>
</reference>